<dbReference type="GO" id="GO:0005737">
    <property type="term" value="C:cytoplasm"/>
    <property type="evidence" value="ECO:0007669"/>
    <property type="project" value="TreeGrafter"/>
</dbReference>
<dbReference type="PANTHER" id="PTHR47886:SF1">
    <property type="entry name" value="CYSTATIN-11"/>
    <property type="match status" value="1"/>
</dbReference>
<dbReference type="Pfam" id="PF00031">
    <property type="entry name" value="Cystatin"/>
    <property type="match status" value="1"/>
</dbReference>
<dbReference type="InterPro" id="IPR000010">
    <property type="entry name" value="Cystatin_dom"/>
</dbReference>
<reference evidence="3 4" key="1">
    <citation type="submission" date="2016-06" db="EMBL/GenBank/DDBJ databases">
        <title>The Draft Genome Sequence and Annotation of the Desert Woodrat Neotoma lepida.</title>
        <authorList>
            <person name="Campbell M."/>
            <person name="Oakeson K.F."/>
            <person name="Yandell M."/>
            <person name="Halpert J.R."/>
            <person name="Dearing D."/>
        </authorList>
    </citation>
    <scope>NUCLEOTIDE SEQUENCE [LARGE SCALE GENOMIC DNA]</scope>
    <source>
        <strain evidence="3">417</strain>
        <tissue evidence="3">Liver</tissue>
    </source>
</reference>
<dbReference type="GO" id="GO:0005634">
    <property type="term" value="C:nucleus"/>
    <property type="evidence" value="ECO:0007669"/>
    <property type="project" value="TreeGrafter"/>
</dbReference>
<organism evidence="3 4">
    <name type="scientific">Neotoma lepida</name>
    <name type="common">Desert woodrat</name>
    <dbReference type="NCBI Taxonomy" id="56216"/>
    <lineage>
        <taxon>Eukaryota</taxon>
        <taxon>Metazoa</taxon>
        <taxon>Chordata</taxon>
        <taxon>Craniata</taxon>
        <taxon>Vertebrata</taxon>
        <taxon>Euteleostomi</taxon>
        <taxon>Mammalia</taxon>
        <taxon>Eutheria</taxon>
        <taxon>Euarchontoglires</taxon>
        <taxon>Glires</taxon>
        <taxon>Rodentia</taxon>
        <taxon>Myomorpha</taxon>
        <taxon>Muroidea</taxon>
        <taxon>Cricetidae</taxon>
        <taxon>Neotominae</taxon>
        <taxon>Neotoma</taxon>
    </lineage>
</organism>
<comment type="caution">
    <text evidence="3">The sequence shown here is derived from an EMBL/GenBank/DDBJ whole genome shotgun (WGS) entry which is preliminary data.</text>
</comment>
<proteinExistence type="predicted"/>
<accession>A0A1A6HCI5</accession>
<dbReference type="AlphaFoldDB" id="A0A1A6HCI5"/>
<dbReference type="InterPro" id="IPR042930">
    <property type="entry name" value="CST11"/>
</dbReference>
<dbReference type="CDD" id="cd00042">
    <property type="entry name" value="CY"/>
    <property type="match status" value="1"/>
</dbReference>
<gene>
    <name evidence="3" type="ORF">A6R68_17556</name>
</gene>
<dbReference type="GO" id="GO:0050829">
    <property type="term" value="P:defense response to Gram-negative bacterium"/>
    <property type="evidence" value="ECO:0007669"/>
    <property type="project" value="InterPro"/>
</dbReference>
<feature type="signal peptide" evidence="1">
    <location>
        <begin position="1"/>
        <end position="24"/>
    </location>
</feature>
<protein>
    <recommendedName>
        <fullName evidence="2">Cystatin domain-containing protein</fullName>
    </recommendedName>
</protein>
<evidence type="ECO:0000256" key="1">
    <source>
        <dbReference type="SAM" id="SignalP"/>
    </source>
</evidence>
<feature type="domain" description="Cystatin" evidence="2">
    <location>
        <begin position="28"/>
        <end position="135"/>
    </location>
</feature>
<dbReference type="EMBL" id="LZPO01035078">
    <property type="protein sequence ID" value="OBS75994.1"/>
    <property type="molecule type" value="Genomic_DNA"/>
</dbReference>
<name>A0A1A6HCI5_NEOLE</name>
<dbReference type="Proteomes" id="UP000092124">
    <property type="component" value="Unassembled WGS sequence"/>
</dbReference>
<dbReference type="SMART" id="SM00043">
    <property type="entry name" value="CY"/>
    <property type="match status" value="1"/>
</dbReference>
<evidence type="ECO:0000313" key="3">
    <source>
        <dbReference type="EMBL" id="OBS75994.1"/>
    </source>
</evidence>
<evidence type="ECO:0000259" key="2">
    <source>
        <dbReference type="SMART" id="SM00043"/>
    </source>
</evidence>
<dbReference type="Gene3D" id="3.10.450.10">
    <property type="match status" value="1"/>
</dbReference>
<keyword evidence="4" id="KW-1185">Reference proteome</keyword>
<keyword evidence="1" id="KW-0732">Signal</keyword>
<dbReference type="GO" id="GO:0061827">
    <property type="term" value="C:sperm head"/>
    <property type="evidence" value="ECO:0007669"/>
    <property type="project" value="TreeGrafter"/>
</dbReference>
<dbReference type="SUPFAM" id="SSF54403">
    <property type="entry name" value="Cystatin/monellin"/>
    <property type="match status" value="1"/>
</dbReference>
<sequence>MARPWKAPPLLLAILVALVAFSYQAKKKTFVSVHEVSAIELFVPGTLEYVTEAYNKESDDLYNFRILRILKIEKQITEHMELHIRVEMRRTTCFKTEKSNCDVQEGPLYKQIQCYFSVYVVPSFEVYKILKKNCLKCARQRSTTVDFFVLEPAAVA</sequence>
<evidence type="ECO:0000313" key="4">
    <source>
        <dbReference type="Proteomes" id="UP000092124"/>
    </source>
</evidence>
<dbReference type="OrthoDB" id="1908104at2759"/>
<dbReference type="GO" id="GO:0004869">
    <property type="term" value="F:cysteine-type endopeptidase inhibitor activity"/>
    <property type="evidence" value="ECO:0007669"/>
    <property type="project" value="InterPro"/>
</dbReference>
<dbReference type="STRING" id="56216.A0A1A6HCI5"/>
<dbReference type="GO" id="GO:0036126">
    <property type="term" value="C:sperm flagellum"/>
    <property type="evidence" value="ECO:0007669"/>
    <property type="project" value="TreeGrafter"/>
</dbReference>
<dbReference type="InterPro" id="IPR046350">
    <property type="entry name" value="Cystatin_sf"/>
</dbReference>
<dbReference type="PANTHER" id="PTHR47886">
    <property type="entry name" value="CYSTATIN-11"/>
    <property type="match status" value="1"/>
</dbReference>
<feature type="chain" id="PRO_5018705401" description="Cystatin domain-containing protein" evidence="1">
    <location>
        <begin position="25"/>
        <end position="156"/>
    </location>
</feature>